<keyword evidence="2 5" id="KW-0489">Methyltransferase</keyword>
<reference evidence="5" key="2">
    <citation type="submission" date="2023-05" db="EMBL/GenBank/DDBJ databases">
        <authorList>
            <consortium name="Lawrence Berkeley National Laboratory"/>
            <person name="Steindorff A."/>
            <person name="Hensen N."/>
            <person name="Bonometti L."/>
            <person name="Westerberg I."/>
            <person name="Brannstrom I.O."/>
            <person name="Guillou S."/>
            <person name="Cros-Aarteil S."/>
            <person name="Calhoun S."/>
            <person name="Haridas S."/>
            <person name="Kuo A."/>
            <person name="Mondo S."/>
            <person name="Pangilinan J."/>
            <person name="Riley R."/>
            <person name="Labutti K."/>
            <person name="Andreopoulos B."/>
            <person name="Lipzen A."/>
            <person name="Chen C."/>
            <person name="Yanf M."/>
            <person name="Daum C."/>
            <person name="Ng V."/>
            <person name="Clum A."/>
            <person name="Ohm R."/>
            <person name="Martin F."/>
            <person name="Silar P."/>
            <person name="Natvig D."/>
            <person name="Lalanne C."/>
            <person name="Gautier V."/>
            <person name="Ament-Velasquez S.L."/>
            <person name="Kruys A."/>
            <person name="Hutchinson M.I."/>
            <person name="Powell A.J."/>
            <person name="Barry K."/>
            <person name="Miller A.N."/>
            <person name="Grigoriev I.V."/>
            <person name="Debuchy R."/>
            <person name="Gladieux P."/>
            <person name="Thoren M.H."/>
            <person name="Johannesson H."/>
        </authorList>
    </citation>
    <scope>NUCLEOTIDE SEQUENCE</scope>
    <source>
        <strain evidence="5">CBS 103.79</strain>
    </source>
</reference>
<dbReference type="AlphaFoldDB" id="A0AAN6RX18"/>
<evidence type="ECO:0000256" key="1">
    <source>
        <dbReference type="ARBA" id="ARBA00008361"/>
    </source>
</evidence>
<reference evidence="5" key="1">
    <citation type="journal article" date="2023" name="Mol. Phylogenet. Evol.">
        <title>Genome-scale phylogeny and comparative genomics of the fungal order Sordariales.</title>
        <authorList>
            <person name="Hensen N."/>
            <person name="Bonometti L."/>
            <person name="Westerberg I."/>
            <person name="Brannstrom I.O."/>
            <person name="Guillou S."/>
            <person name="Cros-Aarteil S."/>
            <person name="Calhoun S."/>
            <person name="Haridas S."/>
            <person name="Kuo A."/>
            <person name="Mondo S."/>
            <person name="Pangilinan J."/>
            <person name="Riley R."/>
            <person name="LaButti K."/>
            <person name="Andreopoulos B."/>
            <person name="Lipzen A."/>
            <person name="Chen C."/>
            <person name="Yan M."/>
            <person name="Daum C."/>
            <person name="Ng V."/>
            <person name="Clum A."/>
            <person name="Steindorff A."/>
            <person name="Ohm R.A."/>
            <person name="Martin F."/>
            <person name="Silar P."/>
            <person name="Natvig D.O."/>
            <person name="Lalanne C."/>
            <person name="Gautier V."/>
            <person name="Ament-Velasquez S.L."/>
            <person name="Kruys A."/>
            <person name="Hutchinson M.I."/>
            <person name="Powell A.J."/>
            <person name="Barry K."/>
            <person name="Miller A.N."/>
            <person name="Grigoriev I.V."/>
            <person name="Debuchy R."/>
            <person name="Gladieux P."/>
            <person name="Hiltunen Thoren M."/>
            <person name="Johannesson H."/>
        </authorList>
    </citation>
    <scope>NUCLEOTIDE SEQUENCE</scope>
    <source>
        <strain evidence="5">CBS 103.79</strain>
    </source>
</reference>
<dbReference type="Proteomes" id="UP001303889">
    <property type="component" value="Unassembled WGS sequence"/>
</dbReference>
<dbReference type="InterPro" id="IPR029063">
    <property type="entry name" value="SAM-dependent_MTases_sf"/>
</dbReference>
<sequence length="215" mass="24389">MSNDAALSHASYWDERYSHADDNTSDPTHEWFRSFSDLVPFFERHLFTVPGLTPDDNPLILHLGSGDSTIPVDFASHGYKHQLCVDFSSAVVDLMRARHAAVEGVEWRLLDVRDMQGLADRSVDAAFDKGTFDAMIHGSPWSPPQDVRDNTSAYLREVHRVLKDGGRFLYVTFRQPHFMKPLLNPDGLWDVEMHVLSDVGSFDYYSYVIRKAGVA</sequence>
<evidence type="ECO:0000256" key="3">
    <source>
        <dbReference type="ARBA" id="ARBA00022679"/>
    </source>
</evidence>
<keyword evidence="6" id="KW-1185">Reference proteome</keyword>
<dbReference type="PANTHER" id="PTHR12176:SF80">
    <property type="entry name" value="EEF1A LYSINE METHYLTRANSFERASE 4"/>
    <property type="match status" value="1"/>
</dbReference>
<evidence type="ECO:0000259" key="4">
    <source>
        <dbReference type="Pfam" id="PF08241"/>
    </source>
</evidence>
<dbReference type="GO" id="GO:0032259">
    <property type="term" value="P:methylation"/>
    <property type="evidence" value="ECO:0007669"/>
    <property type="project" value="UniProtKB-KW"/>
</dbReference>
<comment type="similarity">
    <text evidence="1">Belongs to the methyltransferase superfamily.</text>
</comment>
<dbReference type="InterPro" id="IPR051419">
    <property type="entry name" value="Lys/N-term_MeTrsfase_sf"/>
</dbReference>
<dbReference type="InterPro" id="IPR013216">
    <property type="entry name" value="Methyltransf_11"/>
</dbReference>
<name>A0AAN6RX18_9PEZI</name>
<evidence type="ECO:0000313" key="5">
    <source>
        <dbReference type="EMBL" id="KAK3905583.1"/>
    </source>
</evidence>
<dbReference type="GO" id="GO:0008757">
    <property type="term" value="F:S-adenosylmethionine-dependent methyltransferase activity"/>
    <property type="evidence" value="ECO:0007669"/>
    <property type="project" value="InterPro"/>
</dbReference>
<dbReference type="Pfam" id="PF08241">
    <property type="entry name" value="Methyltransf_11"/>
    <property type="match status" value="1"/>
</dbReference>
<dbReference type="CDD" id="cd02440">
    <property type="entry name" value="AdoMet_MTases"/>
    <property type="match status" value="1"/>
</dbReference>
<feature type="domain" description="Methyltransferase type 11" evidence="4">
    <location>
        <begin position="61"/>
        <end position="169"/>
    </location>
</feature>
<comment type="caution">
    <text evidence="5">The sequence shown here is derived from an EMBL/GenBank/DDBJ whole genome shotgun (WGS) entry which is preliminary data.</text>
</comment>
<dbReference type="PANTHER" id="PTHR12176">
    <property type="entry name" value="SAM-DEPENDENT METHYLTRANSFERASE SUPERFAMILY PROTEIN"/>
    <property type="match status" value="1"/>
</dbReference>
<proteinExistence type="inferred from homology"/>
<evidence type="ECO:0000256" key="2">
    <source>
        <dbReference type="ARBA" id="ARBA00022603"/>
    </source>
</evidence>
<dbReference type="EMBL" id="MU855353">
    <property type="protein sequence ID" value="KAK3905583.1"/>
    <property type="molecule type" value="Genomic_DNA"/>
</dbReference>
<keyword evidence="3" id="KW-0808">Transferase</keyword>
<dbReference type="Gene3D" id="3.40.50.150">
    <property type="entry name" value="Vaccinia Virus protein VP39"/>
    <property type="match status" value="1"/>
</dbReference>
<organism evidence="5 6">
    <name type="scientific">Staphylotrichum tortipilum</name>
    <dbReference type="NCBI Taxonomy" id="2831512"/>
    <lineage>
        <taxon>Eukaryota</taxon>
        <taxon>Fungi</taxon>
        <taxon>Dikarya</taxon>
        <taxon>Ascomycota</taxon>
        <taxon>Pezizomycotina</taxon>
        <taxon>Sordariomycetes</taxon>
        <taxon>Sordariomycetidae</taxon>
        <taxon>Sordariales</taxon>
        <taxon>Chaetomiaceae</taxon>
        <taxon>Staphylotrichum</taxon>
    </lineage>
</organism>
<accession>A0AAN6RX18</accession>
<protein>
    <submittedName>
        <fullName evidence="5">S-adenosyl-L-methionine-dependent methyltransferase</fullName>
    </submittedName>
</protein>
<gene>
    <name evidence="5" type="ORF">C8A05DRAFT_30585</name>
</gene>
<evidence type="ECO:0000313" key="6">
    <source>
        <dbReference type="Proteomes" id="UP001303889"/>
    </source>
</evidence>
<dbReference type="SUPFAM" id="SSF53335">
    <property type="entry name" value="S-adenosyl-L-methionine-dependent methyltransferases"/>
    <property type="match status" value="1"/>
</dbReference>